<keyword evidence="2" id="KW-0808">Transferase</keyword>
<accession>A0A2Y9U0V7</accession>
<dbReference type="GO" id="GO:0008757">
    <property type="term" value="F:S-adenosylmethionine-dependent methyltransferase activity"/>
    <property type="evidence" value="ECO:0007669"/>
    <property type="project" value="InterPro"/>
</dbReference>
<dbReference type="RefSeq" id="WP_108901749.1">
    <property type="nucleotide sequence ID" value="NZ_CP029185.2"/>
</dbReference>
<dbReference type="PANTHER" id="PTHR43036:SF2">
    <property type="entry name" value="OS04G0481300 PROTEIN"/>
    <property type="match status" value="1"/>
</dbReference>
<keyword evidence="3" id="KW-1185">Reference proteome</keyword>
<reference evidence="2 3" key="1">
    <citation type="journal article" date="2019" name="Int. J. Syst. Evol. Microbiol.">
        <title>Limnobaculum parvum gen. nov., sp. nov., isolated from a freshwater lake.</title>
        <authorList>
            <person name="Baek C."/>
            <person name="Shin S.K."/>
            <person name="Yi H."/>
        </authorList>
    </citation>
    <scope>NUCLEOTIDE SEQUENCE [LARGE SCALE GENOMIC DNA]</scope>
    <source>
        <strain evidence="2 3">HYN0051</strain>
    </source>
</reference>
<name>A0A2Y9U0V7_9GAMM</name>
<gene>
    <name evidence="2" type="ORF">HYN51_14855</name>
</gene>
<dbReference type="AlphaFoldDB" id="A0A2Y9U0V7"/>
<keyword evidence="2" id="KW-0489">Methyltransferase</keyword>
<protein>
    <submittedName>
        <fullName evidence="2">Class I SAM-dependent methyltransferase</fullName>
    </submittedName>
</protein>
<dbReference type="PANTHER" id="PTHR43036">
    <property type="entry name" value="OSJNBB0011N17.9 PROTEIN"/>
    <property type="match status" value="1"/>
</dbReference>
<dbReference type="InterPro" id="IPR029063">
    <property type="entry name" value="SAM-dependent_MTases_sf"/>
</dbReference>
<dbReference type="OrthoDB" id="6191410at2"/>
<dbReference type="SUPFAM" id="SSF53335">
    <property type="entry name" value="S-adenosyl-L-methionine-dependent methyltransferases"/>
    <property type="match status" value="1"/>
</dbReference>
<organism evidence="2 3">
    <name type="scientific">Limnobaculum parvum</name>
    <dbReference type="NCBI Taxonomy" id="2172103"/>
    <lineage>
        <taxon>Bacteria</taxon>
        <taxon>Pseudomonadati</taxon>
        <taxon>Pseudomonadota</taxon>
        <taxon>Gammaproteobacteria</taxon>
        <taxon>Enterobacterales</taxon>
        <taxon>Budviciaceae</taxon>
        <taxon>Limnobaculum</taxon>
    </lineage>
</organism>
<evidence type="ECO:0000313" key="3">
    <source>
        <dbReference type="Proteomes" id="UP000244908"/>
    </source>
</evidence>
<dbReference type="Pfam" id="PF08241">
    <property type="entry name" value="Methyltransf_11"/>
    <property type="match status" value="1"/>
</dbReference>
<dbReference type="Gene3D" id="3.40.50.150">
    <property type="entry name" value="Vaccinia Virus protein VP39"/>
    <property type="match status" value="1"/>
</dbReference>
<sequence length="240" mass="27143">MRAARIENIVTSPASWNELSYGNSYRRALEQQLEPWWPKLFGLHLLKLGNLSVEIDTCKCQITHHVNASESGSNLQVYADSLNLPFLDKSFDACLLAGTLAYSEDPHRILREVDRVLIDDGWLIVSGFNPFSLVGAGKMIPVIRKKHPYTSRMFTRMRMVDWFSLLNYEVLHHASFQNMPWNGLCGGFLSLHIPVFGCQTLIVARKRTIPLTLNPLLVFKKQFSVRSGAVGATKNMHNGD</sequence>
<dbReference type="GO" id="GO:0032259">
    <property type="term" value="P:methylation"/>
    <property type="evidence" value="ECO:0007669"/>
    <property type="project" value="UniProtKB-KW"/>
</dbReference>
<dbReference type="CDD" id="cd02440">
    <property type="entry name" value="AdoMet_MTases"/>
    <property type="match status" value="1"/>
</dbReference>
<dbReference type="EMBL" id="CP029185">
    <property type="protein sequence ID" value="AWH89706.1"/>
    <property type="molecule type" value="Genomic_DNA"/>
</dbReference>
<feature type="domain" description="Methyltransferase type 11" evidence="1">
    <location>
        <begin position="52"/>
        <end position="125"/>
    </location>
</feature>
<evidence type="ECO:0000259" key="1">
    <source>
        <dbReference type="Pfam" id="PF08241"/>
    </source>
</evidence>
<proteinExistence type="predicted"/>
<dbReference type="Proteomes" id="UP000244908">
    <property type="component" value="Chromosome"/>
</dbReference>
<evidence type="ECO:0000313" key="2">
    <source>
        <dbReference type="EMBL" id="AWH89706.1"/>
    </source>
</evidence>
<dbReference type="KEGG" id="lpv:HYN51_14855"/>
<dbReference type="InterPro" id="IPR013216">
    <property type="entry name" value="Methyltransf_11"/>
</dbReference>